<dbReference type="InterPro" id="IPR001810">
    <property type="entry name" value="F-box_dom"/>
</dbReference>
<dbReference type="CDD" id="cd09917">
    <property type="entry name" value="F-box_SF"/>
    <property type="match status" value="1"/>
</dbReference>
<name>A0AAV9WFD9_9PEZI</name>
<dbReference type="Gene3D" id="1.20.1280.50">
    <property type="match status" value="1"/>
</dbReference>
<comment type="caution">
    <text evidence="2">The sequence shown here is derived from an EMBL/GenBank/DDBJ whole genome shotgun (WGS) entry which is preliminary data.</text>
</comment>
<dbReference type="EMBL" id="JAVHJL010000003">
    <property type="protein sequence ID" value="KAK6506882.1"/>
    <property type="molecule type" value="Genomic_DNA"/>
</dbReference>
<gene>
    <name evidence="2" type="ORF">TWF481_005341</name>
</gene>
<dbReference type="InterPro" id="IPR036047">
    <property type="entry name" value="F-box-like_dom_sf"/>
</dbReference>
<feature type="domain" description="F-box" evidence="1">
    <location>
        <begin position="54"/>
        <end position="105"/>
    </location>
</feature>
<evidence type="ECO:0000313" key="3">
    <source>
        <dbReference type="Proteomes" id="UP001370758"/>
    </source>
</evidence>
<dbReference type="PROSITE" id="PS50181">
    <property type="entry name" value="FBOX"/>
    <property type="match status" value="1"/>
</dbReference>
<proteinExistence type="predicted"/>
<dbReference type="SMART" id="SM00256">
    <property type="entry name" value="FBOX"/>
    <property type="match status" value="1"/>
</dbReference>
<keyword evidence="3" id="KW-1185">Reference proteome</keyword>
<organism evidence="2 3">
    <name type="scientific">Arthrobotrys musiformis</name>
    <dbReference type="NCBI Taxonomy" id="47236"/>
    <lineage>
        <taxon>Eukaryota</taxon>
        <taxon>Fungi</taxon>
        <taxon>Dikarya</taxon>
        <taxon>Ascomycota</taxon>
        <taxon>Pezizomycotina</taxon>
        <taxon>Orbiliomycetes</taxon>
        <taxon>Orbiliales</taxon>
        <taxon>Orbiliaceae</taxon>
        <taxon>Arthrobotrys</taxon>
    </lineage>
</organism>
<dbReference type="AlphaFoldDB" id="A0AAV9WFD9"/>
<reference evidence="2 3" key="1">
    <citation type="submission" date="2023-08" db="EMBL/GenBank/DDBJ databases">
        <authorList>
            <person name="Palmer J.M."/>
        </authorList>
    </citation>
    <scope>NUCLEOTIDE SEQUENCE [LARGE SCALE GENOMIC DNA]</scope>
    <source>
        <strain evidence="2 3">TWF481</strain>
    </source>
</reference>
<dbReference type="SUPFAM" id="SSF81383">
    <property type="entry name" value="F-box domain"/>
    <property type="match status" value="1"/>
</dbReference>
<sequence>MAPVDISIFDLSPDPKSTIGIEANRTDKMHENMKLELKLPGFQIPINEECDKKSSPIWTIPPEIHTHILSHLPIADQIRASQACKLWKDLLMNTKSLKNNRYKSSAGSILTTVRTHRLLGFAQAYNRSKVPVGETPDGLLFRVEDKKIVECVYYERFDNGNKRKRKNRGEAGNETRHETLRVLGSPNTWALLVSLPDGANVLRSLDKFTGTLSDPTDFLDENLFEPPIDGVDVTYEDGKVSINLYGKKREYVYQMGWKTTYKSCKPPTVREALELILEEAHDHLGRDWEVYRDVSETSA</sequence>
<dbReference type="Pfam" id="PF12937">
    <property type="entry name" value="F-box-like"/>
    <property type="match status" value="1"/>
</dbReference>
<evidence type="ECO:0000313" key="2">
    <source>
        <dbReference type="EMBL" id="KAK6506882.1"/>
    </source>
</evidence>
<protein>
    <recommendedName>
        <fullName evidence="1">F-box domain-containing protein</fullName>
    </recommendedName>
</protein>
<accession>A0AAV9WFD9</accession>
<evidence type="ECO:0000259" key="1">
    <source>
        <dbReference type="PROSITE" id="PS50181"/>
    </source>
</evidence>
<dbReference type="Proteomes" id="UP001370758">
    <property type="component" value="Unassembled WGS sequence"/>
</dbReference>